<evidence type="ECO:0000313" key="2">
    <source>
        <dbReference type="Proteomes" id="UP001151760"/>
    </source>
</evidence>
<dbReference type="PANTHER" id="PTHR11439">
    <property type="entry name" value="GAG-POL-RELATED RETROTRANSPOSON"/>
    <property type="match status" value="1"/>
</dbReference>
<reference evidence="1" key="2">
    <citation type="submission" date="2022-01" db="EMBL/GenBank/DDBJ databases">
        <authorList>
            <person name="Yamashiro T."/>
            <person name="Shiraishi A."/>
            <person name="Satake H."/>
            <person name="Nakayama K."/>
        </authorList>
    </citation>
    <scope>NUCLEOTIDE SEQUENCE</scope>
</reference>
<keyword evidence="2" id="KW-1185">Reference proteome</keyword>
<evidence type="ECO:0000313" key="1">
    <source>
        <dbReference type="EMBL" id="GJT66968.1"/>
    </source>
</evidence>
<dbReference type="Proteomes" id="UP001151760">
    <property type="component" value="Unassembled WGS sequence"/>
</dbReference>
<sequence length="219" mass="24842">HPFVDITLSLSPITPLDHILDTPSPPSPQPPPQPPLMFAYYDLSDTPLAEKSKLDEDLPEKPVDATLYCGMIGSLMYLTSSRPDLIYAICLCARYLAKATEKNLQVDTRRSTSGSAQFLGDKLVTWFSKKQKCTSISSTEAEYIALSGCSKHIDVRYHFIKEQVENGIVKLYFVRTEYQLVDIFTKPLPRERFDFLIEKLGMRSMSPKTLKRLAEEVDE</sequence>
<reference evidence="1" key="1">
    <citation type="journal article" date="2022" name="Int. J. Mol. Sci.">
        <title>Draft Genome of Tanacetum Coccineum: Genomic Comparison of Closely Related Tanacetum-Family Plants.</title>
        <authorList>
            <person name="Yamashiro T."/>
            <person name="Shiraishi A."/>
            <person name="Nakayama K."/>
            <person name="Satake H."/>
        </authorList>
    </citation>
    <scope>NUCLEOTIDE SEQUENCE</scope>
</reference>
<gene>
    <name evidence="1" type="ORF">Tco_1018448</name>
</gene>
<accession>A0ABQ5FVT4</accession>
<dbReference type="EMBL" id="BQNB010017764">
    <property type="protein sequence ID" value="GJT66968.1"/>
    <property type="molecule type" value="Genomic_DNA"/>
</dbReference>
<name>A0ABQ5FVT4_9ASTR</name>
<comment type="caution">
    <text evidence="1">The sequence shown here is derived from an EMBL/GenBank/DDBJ whole genome shotgun (WGS) entry which is preliminary data.</text>
</comment>
<dbReference type="CDD" id="cd09272">
    <property type="entry name" value="RNase_HI_RT_Ty1"/>
    <property type="match status" value="1"/>
</dbReference>
<organism evidence="1 2">
    <name type="scientific">Tanacetum coccineum</name>
    <dbReference type="NCBI Taxonomy" id="301880"/>
    <lineage>
        <taxon>Eukaryota</taxon>
        <taxon>Viridiplantae</taxon>
        <taxon>Streptophyta</taxon>
        <taxon>Embryophyta</taxon>
        <taxon>Tracheophyta</taxon>
        <taxon>Spermatophyta</taxon>
        <taxon>Magnoliopsida</taxon>
        <taxon>eudicotyledons</taxon>
        <taxon>Gunneridae</taxon>
        <taxon>Pentapetalae</taxon>
        <taxon>asterids</taxon>
        <taxon>campanulids</taxon>
        <taxon>Asterales</taxon>
        <taxon>Asteraceae</taxon>
        <taxon>Asteroideae</taxon>
        <taxon>Anthemideae</taxon>
        <taxon>Anthemidinae</taxon>
        <taxon>Tanacetum</taxon>
    </lineage>
</organism>
<protein>
    <submittedName>
        <fullName evidence="1">Uncharacterized protein</fullName>
    </submittedName>
</protein>
<feature type="non-terminal residue" evidence="1">
    <location>
        <position position="1"/>
    </location>
</feature>
<dbReference type="PANTHER" id="PTHR11439:SF483">
    <property type="entry name" value="PEPTIDE SYNTHASE GLIP-LIKE, PUTATIVE (AFU_ORTHOLOGUE AFUA_3G12920)-RELATED"/>
    <property type="match status" value="1"/>
</dbReference>
<proteinExistence type="predicted"/>